<dbReference type="STRING" id="1441930.Z042_07765"/>
<evidence type="ECO:0000313" key="8">
    <source>
        <dbReference type="EMBL" id="AHG19518.1"/>
    </source>
</evidence>
<evidence type="ECO:0000256" key="2">
    <source>
        <dbReference type="ARBA" id="ARBA00022475"/>
    </source>
</evidence>
<evidence type="ECO:0000256" key="5">
    <source>
        <dbReference type="ARBA" id="ARBA00023136"/>
    </source>
</evidence>
<sequence length="121" mass="13436">MAAQATGGRLMKMGKDPDYRFSLANERTFLAWIRTALAFLASAVGVDLLLREHPVGAMRHGQWLVITLALVAILTGGWAFLRWYQNEKAMRLEAPFRYSHSLSLLTCVMFGLGALVIALVL</sequence>
<evidence type="ECO:0000256" key="3">
    <source>
        <dbReference type="ARBA" id="ARBA00022692"/>
    </source>
</evidence>
<feature type="domain" description="DUF202" evidence="7">
    <location>
        <begin position="20"/>
        <end position="89"/>
    </location>
</feature>
<gene>
    <name evidence="8" type="ORF">Z042_07765</name>
</gene>
<dbReference type="HOGENOM" id="CLU_053359_4_1_6"/>
<evidence type="ECO:0000259" key="7">
    <source>
        <dbReference type="Pfam" id="PF02656"/>
    </source>
</evidence>
<evidence type="ECO:0000256" key="4">
    <source>
        <dbReference type="ARBA" id="ARBA00022989"/>
    </source>
</evidence>
<dbReference type="GO" id="GO:0005886">
    <property type="term" value="C:plasma membrane"/>
    <property type="evidence" value="ECO:0007669"/>
    <property type="project" value="UniProtKB-SubCell"/>
</dbReference>
<feature type="transmembrane region" description="Helical" evidence="6">
    <location>
        <begin position="62"/>
        <end position="81"/>
    </location>
</feature>
<dbReference type="AlphaFoldDB" id="W0L6U1"/>
<dbReference type="eggNOG" id="COG2149">
    <property type="taxonomic scope" value="Bacteria"/>
</dbReference>
<dbReference type="PANTHER" id="PTHR34187">
    <property type="entry name" value="FGR18P"/>
    <property type="match status" value="1"/>
</dbReference>
<feature type="transmembrane region" description="Helical" evidence="6">
    <location>
        <begin position="29"/>
        <end position="50"/>
    </location>
</feature>
<dbReference type="KEGG" id="sfo:Z042_07765"/>
<proteinExistence type="predicted"/>
<keyword evidence="2" id="KW-1003">Cell membrane</keyword>
<dbReference type="PANTHER" id="PTHR34187:SF2">
    <property type="entry name" value="DUF202 DOMAIN-CONTAINING PROTEIN"/>
    <property type="match status" value="1"/>
</dbReference>
<comment type="subcellular location">
    <subcellularLocation>
        <location evidence="1">Cell membrane</location>
        <topology evidence="1">Multi-pass membrane protein</topology>
    </subcellularLocation>
</comment>
<evidence type="ECO:0000313" key="9">
    <source>
        <dbReference type="Proteomes" id="UP000019030"/>
    </source>
</evidence>
<evidence type="ECO:0000256" key="6">
    <source>
        <dbReference type="SAM" id="Phobius"/>
    </source>
</evidence>
<dbReference type="InterPro" id="IPR003807">
    <property type="entry name" value="DUF202"/>
</dbReference>
<protein>
    <recommendedName>
        <fullName evidence="7">DUF202 domain-containing protein</fullName>
    </recommendedName>
</protein>
<dbReference type="PATRIC" id="fig|1441930.4.peg.1547"/>
<dbReference type="Pfam" id="PF02656">
    <property type="entry name" value="DUF202"/>
    <property type="match status" value="1"/>
</dbReference>
<evidence type="ECO:0000256" key="1">
    <source>
        <dbReference type="ARBA" id="ARBA00004651"/>
    </source>
</evidence>
<dbReference type="EMBL" id="CP007044">
    <property type="protein sequence ID" value="AHG19518.1"/>
    <property type="molecule type" value="Genomic_DNA"/>
</dbReference>
<organism evidence="8 9">
    <name type="scientific">Chania multitudinisentens RB-25</name>
    <dbReference type="NCBI Taxonomy" id="1441930"/>
    <lineage>
        <taxon>Bacteria</taxon>
        <taxon>Pseudomonadati</taxon>
        <taxon>Pseudomonadota</taxon>
        <taxon>Gammaproteobacteria</taxon>
        <taxon>Enterobacterales</taxon>
        <taxon>Yersiniaceae</taxon>
        <taxon>Chania</taxon>
    </lineage>
</organism>
<dbReference type="InterPro" id="IPR052053">
    <property type="entry name" value="IM_YidH-like"/>
</dbReference>
<keyword evidence="9" id="KW-1185">Reference proteome</keyword>
<name>W0L6U1_9GAMM</name>
<reference evidence="8 9" key="2">
    <citation type="submission" date="2015-03" db="EMBL/GenBank/DDBJ databases">
        <authorList>
            <person name="Chan K.-G."/>
        </authorList>
    </citation>
    <scope>NUCLEOTIDE SEQUENCE [LARGE SCALE GENOMIC DNA]</scope>
    <source>
        <strain evidence="8 9">RB-25</strain>
    </source>
</reference>
<keyword evidence="3 6" id="KW-0812">Transmembrane</keyword>
<dbReference type="Proteomes" id="UP000019030">
    <property type="component" value="Chromosome"/>
</dbReference>
<keyword evidence="4 6" id="KW-1133">Transmembrane helix</keyword>
<reference evidence="8 9" key="1">
    <citation type="submission" date="2014-01" db="EMBL/GenBank/DDBJ databases">
        <title>Isolation of Serratia multitudinisentens RB-25 from Ex-Landfill site.</title>
        <authorList>
            <person name="Robson E.H.J."/>
        </authorList>
    </citation>
    <scope>NUCLEOTIDE SEQUENCE [LARGE SCALE GENOMIC DNA]</scope>
    <source>
        <strain evidence="8 9">RB-25</strain>
    </source>
</reference>
<accession>W0L6U1</accession>
<feature type="transmembrane region" description="Helical" evidence="6">
    <location>
        <begin position="101"/>
        <end position="120"/>
    </location>
</feature>
<keyword evidence="5 6" id="KW-0472">Membrane</keyword>